<dbReference type="Gene3D" id="1.10.1200.10">
    <property type="entry name" value="ACP-like"/>
    <property type="match status" value="1"/>
</dbReference>
<dbReference type="InterPro" id="IPR009081">
    <property type="entry name" value="PP-bd_ACP"/>
</dbReference>
<dbReference type="GO" id="GO:0005829">
    <property type="term" value="C:cytosol"/>
    <property type="evidence" value="ECO:0007669"/>
    <property type="project" value="TreeGrafter"/>
</dbReference>
<dbReference type="STRING" id="1121302.SAMN02745163_04589"/>
<keyword evidence="2" id="KW-0596">Phosphopantetheine</keyword>
<keyword evidence="6" id="KW-1185">Reference proteome</keyword>
<dbReference type="Gene3D" id="3.30.559.10">
    <property type="entry name" value="Chloramphenicol acetyltransferase-like domain"/>
    <property type="match status" value="1"/>
</dbReference>
<dbReference type="AlphaFoldDB" id="A0A1M6VZ30"/>
<feature type="domain" description="Carrier" evidence="4">
    <location>
        <begin position="44"/>
        <end position="119"/>
    </location>
</feature>
<name>A0A1M6VZ30_9CLOT</name>
<dbReference type="PROSITE" id="PS50075">
    <property type="entry name" value="CARRIER"/>
    <property type="match status" value="1"/>
</dbReference>
<protein>
    <submittedName>
        <fullName evidence="5">Phosphopantetheine attachment site</fullName>
    </submittedName>
</protein>
<dbReference type="InterPro" id="IPR045851">
    <property type="entry name" value="AMP-bd_C_sf"/>
</dbReference>
<dbReference type="FunFam" id="1.10.1200.10:FF:000005">
    <property type="entry name" value="Nonribosomal peptide synthetase 1"/>
    <property type="match status" value="1"/>
</dbReference>
<dbReference type="InterPro" id="IPR001242">
    <property type="entry name" value="Condensation_dom"/>
</dbReference>
<gene>
    <name evidence="5" type="ORF">SAMN02745163_04589</name>
</gene>
<dbReference type="InterPro" id="IPR023213">
    <property type="entry name" value="CAT-like_dom_sf"/>
</dbReference>
<dbReference type="GO" id="GO:0044550">
    <property type="term" value="P:secondary metabolite biosynthetic process"/>
    <property type="evidence" value="ECO:0007669"/>
    <property type="project" value="TreeGrafter"/>
</dbReference>
<proteinExistence type="predicted"/>
<evidence type="ECO:0000313" key="5">
    <source>
        <dbReference type="EMBL" id="SHK86565.1"/>
    </source>
</evidence>
<dbReference type="InterPro" id="IPR036736">
    <property type="entry name" value="ACP-like_sf"/>
</dbReference>
<dbReference type="GO" id="GO:0008610">
    <property type="term" value="P:lipid biosynthetic process"/>
    <property type="evidence" value="ECO:0007669"/>
    <property type="project" value="UniProtKB-ARBA"/>
</dbReference>
<dbReference type="Gene3D" id="3.30.559.30">
    <property type="entry name" value="Nonribosomal peptide synthetase, condensation domain"/>
    <property type="match status" value="1"/>
</dbReference>
<dbReference type="Pfam" id="PF00550">
    <property type="entry name" value="PP-binding"/>
    <property type="match status" value="1"/>
</dbReference>
<dbReference type="CDD" id="cd19531">
    <property type="entry name" value="LCL_NRPS-like"/>
    <property type="match status" value="1"/>
</dbReference>
<dbReference type="SUPFAM" id="SSF52777">
    <property type="entry name" value="CoA-dependent acyltransferases"/>
    <property type="match status" value="2"/>
</dbReference>
<dbReference type="SUPFAM" id="SSF56801">
    <property type="entry name" value="Acetyl-CoA synthetase-like"/>
    <property type="match status" value="1"/>
</dbReference>
<evidence type="ECO:0000256" key="3">
    <source>
        <dbReference type="ARBA" id="ARBA00022553"/>
    </source>
</evidence>
<feature type="non-terminal residue" evidence="5">
    <location>
        <position position="1"/>
    </location>
</feature>
<dbReference type="Gene3D" id="3.30.300.30">
    <property type="match status" value="1"/>
</dbReference>
<dbReference type="GO" id="GO:0031177">
    <property type="term" value="F:phosphopantetheine binding"/>
    <property type="evidence" value="ECO:0007669"/>
    <property type="project" value="TreeGrafter"/>
</dbReference>
<dbReference type="Proteomes" id="UP000184310">
    <property type="component" value="Unassembled WGS sequence"/>
</dbReference>
<evidence type="ECO:0000259" key="4">
    <source>
        <dbReference type="PROSITE" id="PS50075"/>
    </source>
</evidence>
<evidence type="ECO:0000256" key="2">
    <source>
        <dbReference type="ARBA" id="ARBA00022450"/>
    </source>
</evidence>
<evidence type="ECO:0000256" key="1">
    <source>
        <dbReference type="ARBA" id="ARBA00001957"/>
    </source>
</evidence>
<evidence type="ECO:0000313" key="6">
    <source>
        <dbReference type="Proteomes" id="UP000184310"/>
    </source>
</evidence>
<dbReference type="PANTHER" id="PTHR45527">
    <property type="entry name" value="NONRIBOSOMAL PEPTIDE SYNTHETASE"/>
    <property type="match status" value="1"/>
</dbReference>
<dbReference type="SUPFAM" id="SSF47336">
    <property type="entry name" value="ACP-like"/>
    <property type="match status" value="1"/>
</dbReference>
<dbReference type="Pfam" id="PF00668">
    <property type="entry name" value="Condensation"/>
    <property type="match status" value="1"/>
</dbReference>
<reference evidence="5 6" key="1">
    <citation type="submission" date="2016-11" db="EMBL/GenBank/DDBJ databases">
        <authorList>
            <person name="Jaros S."/>
            <person name="Januszkiewicz K."/>
            <person name="Wedrychowicz H."/>
        </authorList>
    </citation>
    <scope>NUCLEOTIDE SEQUENCE [LARGE SCALE GENOMIC DNA]</scope>
    <source>
        <strain evidence="5 6">DSM 21758</strain>
    </source>
</reference>
<organism evidence="5 6">
    <name type="scientific">Clostridium cavendishii DSM 21758</name>
    <dbReference type="NCBI Taxonomy" id="1121302"/>
    <lineage>
        <taxon>Bacteria</taxon>
        <taxon>Bacillati</taxon>
        <taxon>Bacillota</taxon>
        <taxon>Clostridia</taxon>
        <taxon>Eubacteriales</taxon>
        <taxon>Clostridiaceae</taxon>
        <taxon>Clostridium</taxon>
    </lineage>
</organism>
<dbReference type="GO" id="GO:0003824">
    <property type="term" value="F:catalytic activity"/>
    <property type="evidence" value="ECO:0007669"/>
    <property type="project" value="InterPro"/>
</dbReference>
<dbReference type="EMBL" id="FQZB01000043">
    <property type="protein sequence ID" value="SHK86565.1"/>
    <property type="molecule type" value="Genomic_DNA"/>
</dbReference>
<dbReference type="PANTHER" id="PTHR45527:SF1">
    <property type="entry name" value="FATTY ACID SYNTHASE"/>
    <property type="match status" value="1"/>
</dbReference>
<dbReference type="GO" id="GO:0043041">
    <property type="term" value="P:amino acid activation for nonribosomal peptide biosynthetic process"/>
    <property type="evidence" value="ECO:0007669"/>
    <property type="project" value="TreeGrafter"/>
</dbReference>
<sequence>LPEYMIPSYFMKLENMPLNSNGKLDRKSLPNVEENIITGSVYEAPRNETEEALVKIWEEVLAVKNIGINDNFFELGGHSLNATILIGKIHKEFNVEVPLRELVTSGTIKIISQYIMSKERSVFESIEKVVEKEYYLASSAQRRIYMLQEFDKKSTAYNIPGAIEIEGKLDREKLDRTFLKLIERHETLRTSFKTINGNIIQKVNKIQSVEFKIEEIEVKDEAEIKEKISNFIKFFDLSKAPLLRVGLIKLEEEKHILVFDMHHIISDGTSMGILTREFGEIYGGKEQGELKIQYKDYSEWQNKMQQREGFKKQEEYWLKEFEGEIPVLNMPTDYTRPLVQDFEGDSIDFTIGKKETKGLKEIARETESTMYMVLLSVFKILLSKCSGQEDIIVGTPIAGRQHVDLQNVIGMFVNTLAIRSNINLEDSYEEYLNIIKEKSLNAYENQDYQFEDIVEKLNVRRDVSRNPLFDVMFIMQNMEMNLLELEGLKIKPYNLHNNVSKFDITITAIEGENDIYLNLEYSTKLYRKETINKIIKYFKNIVYSICKNKYIKLKDISILSENEFKVVDDNIKQQIDNSIHDFEFNF</sequence>
<dbReference type="RefSeq" id="WP_242958471.1">
    <property type="nucleotide sequence ID" value="NZ_FQZB01000043.1"/>
</dbReference>
<accession>A0A1M6VZ30</accession>
<comment type="cofactor">
    <cofactor evidence="1">
        <name>pantetheine 4'-phosphate</name>
        <dbReference type="ChEBI" id="CHEBI:47942"/>
    </cofactor>
</comment>
<keyword evidence="3" id="KW-0597">Phosphoprotein</keyword>